<name>A0A931C422_9ACTN</name>
<protein>
    <submittedName>
        <fullName evidence="3">Uncharacterized protein</fullName>
    </submittedName>
</protein>
<accession>A0A931C422</accession>
<feature type="compositionally biased region" description="Polar residues" evidence="1">
    <location>
        <begin position="1"/>
        <end position="11"/>
    </location>
</feature>
<dbReference type="AlphaFoldDB" id="A0A931C422"/>
<dbReference type="Proteomes" id="UP000598146">
    <property type="component" value="Unassembled WGS sequence"/>
</dbReference>
<keyword evidence="2" id="KW-0812">Transmembrane</keyword>
<evidence type="ECO:0000256" key="2">
    <source>
        <dbReference type="SAM" id="Phobius"/>
    </source>
</evidence>
<keyword evidence="4" id="KW-1185">Reference proteome</keyword>
<proteinExistence type="predicted"/>
<dbReference type="EMBL" id="JADQTO010000007">
    <property type="protein sequence ID" value="MBG0563004.1"/>
    <property type="molecule type" value="Genomic_DNA"/>
</dbReference>
<evidence type="ECO:0000313" key="4">
    <source>
        <dbReference type="Proteomes" id="UP000598146"/>
    </source>
</evidence>
<reference evidence="3" key="1">
    <citation type="submission" date="2020-11" db="EMBL/GenBank/DDBJ databases">
        <title>Isolation and identification of active actinomycetes.</title>
        <authorList>
            <person name="Sun X."/>
        </authorList>
    </citation>
    <scope>NUCLEOTIDE SEQUENCE</scope>
    <source>
        <strain evidence="3">NEAU-A11</strain>
    </source>
</reference>
<sequence>MPRNKPNTASVSKRRRTDQQPKGDPTSIARTALRAGCALACGNAAVATAGGEFGLDLPIIVCAVVNGWMILTLTLIFVYLVMKQDRPGSGRL</sequence>
<organism evidence="3 4">
    <name type="scientific">Actinoplanes aureus</name>
    <dbReference type="NCBI Taxonomy" id="2792083"/>
    <lineage>
        <taxon>Bacteria</taxon>
        <taxon>Bacillati</taxon>
        <taxon>Actinomycetota</taxon>
        <taxon>Actinomycetes</taxon>
        <taxon>Micromonosporales</taxon>
        <taxon>Micromonosporaceae</taxon>
        <taxon>Actinoplanes</taxon>
    </lineage>
</organism>
<keyword evidence="2" id="KW-1133">Transmembrane helix</keyword>
<evidence type="ECO:0000313" key="3">
    <source>
        <dbReference type="EMBL" id="MBG0563004.1"/>
    </source>
</evidence>
<dbReference type="RefSeq" id="WP_196414816.1">
    <property type="nucleotide sequence ID" value="NZ_JADQTO010000007.1"/>
</dbReference>
<gene>
    <name evidence="3" type="ORF">I4J89_16230</name>
</gene>
<keyword evidence="2" id="KW-0472">Membrane</keyword>
<comment type="caution">
    <text evidence="3">The sequence shown here is derived from an EMBL/GenBank/DDBJ whole genome shotgun (WGS) entry which is preliminary data.</text>
</comment>
<evidence type="ECO:0000256" key="1">
    <source>
        <dbReference type="SAM" id="MobiDB-lite"/>
    </source>
</evidence>
<feature type="transmembrane region" description="Helical" evidence="2">
    <location>
        <begin position="57"/>
        <end position="82"/>
    </location>
</feature>
<feature type="region of interest" description="Disordered" evidence="1">
    <location>
        <begin position="1"/>
        <end position="26"/>
    </location>
</feature>